<reference evidence="1" key="2">
    <citation type="submission" date="2023-06" db="EMBL/GenBank/DDBJ databases">
        <authorList>
            <person name="Ma L."/>
            <person name="Liu K.-W."/>
            <person name="Li Z."/>
            <person name="Hsiao Y.-Y."/>
            <person name="Qi Y."/>
            <person name="Fu T."/>
            <person name="Tang G."/>
            <person name="Zhang D."/>
            <person name="Sun W.-H."/>
            <person name="Liu D.-K."/>
            <person name="Li Y."/>
            <person name="Chen G.-Z."/>
            <person name="Liu X.-D."/>
            <person name="Liao X.-Y."/>
            <person name="Jiang Y.-T."/>
            <person name="Yu X."/>
            <person name="Hao Y."/>
            <person name="Huang J."/>
            <person name="Zhao X.-W."/>
            <person name="Ke S."/>
            <person name="Chen Y.-Y."/>
            <person name="Wu W.-L."/>
            <person name="Hsu J.-L."/>
            <person name="Lin Y.-F."/>
            <person name="Huang M.-D."/>
            <person name="Li C.-Y."/>
            <person name="Huang L."/>
            <person name="Wang Z.-W."/>
            <person name="Zhao X."/>
            <person name="Zhong W.-Y."/>
            <person name="Peng D.-H."/>
            <person name="Ahmad S."/>
            <person name="Lan S."/>
            <person name="Zhang J.-S."/>
            <person name="Tsai W.-C."/>
            <person name="Van De Peer Y."/>
            <person name="Liu Z.-J."/>
        </authorList>
    </citation>
    <scope>NUCLEOTIDE SEQUENCE</scope>
    <source>
        <strain evidence="1">SCP</strain>
        <tissue evidence="1">Leaves</tissue>
    </source>
</reference>
<name>A0AAV9BWU8_ACOGR</name>
<dbReference type="EMBL" id="JAUJYN010000001">
    <property type="protein sequence ID" value="KAK1280704.1"/>
    <property type="molecule type" value="Genomic_DNA"/>
</dbReference>
<sequence>MQIMGYLSGSSPHITSGAVSALSLLIYKNTGVWFSVPELVPSVLALLQSKANEVIKAVLGFAKVLVSCLHAQDLQNFLSAIVNAILPWSSVSKNHFRSKNCIILFGWQVKIILEIMIRKCGLSSVDLVTPEKYKGFVKSVVEVNHSLLLDISKSKKSIALVM</sequence>
<dbReference type="PANTHER" id="PTHR48412">
    <property type="entry name" value="ARM REPEAT SUPERFAMILY PROTEIN"/>
    <property type="match status" value="1"/>
</dbReference>
<dbReference type="InterPro" id="IPR011989">
    <property type="entry name" value="ARM-like"/>
</dbReference>
<dbReference type="Gene3D" id="1.25.10.10">
    <property type="entry name" value="Leucine-rich Repeat Variant"/>
    <property type="match status" value="1"/>
</dbReference>
<dbReference type="AlphaFoldDB" id="A0AAV9BWU8"/>
<proteinExistence type="predicted"/>
<dbReference type="InterPro" id="IPR016024">
    <property type="entry name" value="ARM-type_fold"/>
</dbReference>
<gene>
    <name evidence="1" type="ORF">QJS04_geneDACA020439</name>
</gene>
<dbReference type="PANTHER" id="PTHR48412:SF1">
    <property type="entry name" value="ARM REPEAT SUPERFAMILY PROTEIN"/>
    <property type="match status" value="1"/>
</dbReference>
<dbReference type="SUPFAM" id="SSF48371">
    <property type="entry name" value="ARM repeat"/>
    <property type="match status" value="1"/>
</dbReference>
<evidence type="ECO:0000313" key="1">
    <source>
        <dbReference type="EMBL" id="KAK1280704.1"/>
    </source>
</evidence>
<accession>A0AAV9BWU8</accession>
<reference evidence="1" key="1">
    <citation type="journal article" date="2023" name="Nat. Commun.">
        <title>Diploid and tetraploid genomes of Acorus and the evolution of monocots.</title>
        <authorList>
            <person name="Ma L."/>
            <person name="Liu K.W."/>
            <person name="Li Z."/>
            <person name="Hsiao Y.Y."/>
            <person name="Qi Y."/>
            <person name="Fu T."/>
            <person name="Tang G.D."/>
            <person name="Zhang D."/>
            <person name="Sun W.H."/>
            <person name="Liu D.K."/>
            <person name="Li Y."/>
            <person name="Chen G.Z."/>
            <person name="Liu X.D."/>
            <person name="Liao X.Y."/>
            <person name="Jiang Y.T."/>
            <person name="Yu X."/>
            <person name="Hao Y."/>
            <person name="Huang J."/>
            <person name="Zhao X.W."/>
            <person name="Ke S."/>
            <person name="Chen Y.Y."/>
            <person name="Wu W.L."/>
            <person name="Hsu J.L."/>
            <person name="Lin Y.F."/>
            <person name="Huang M.D."/>
            <person name="Li C.Y."/>
            <person name="Huang L."/>
            <person name="Wang Z.W."/>
            <person name="Zhao X."/>
            <person name="Zhong W.Y."/>
            <person name="Peng D.H."/>
            <person name="Ahmad S."/>
            <person name="Lan S."/>
            <person name="Zhang J.S."/>
            <person name="Tsai W.C."/>
            <person name="Van de Peer Y."/>
            <person name="Liu Z.J."/>
        </authorList>
    </citation>
    <scope>NUCLEOTIDE SEQUENCE</scope>
    <source>
        <strain evidence="1">SCP</strain>
    </source>
</reference>
<evidence type="ECO:0000313" key="2">
    <source>
        <dbReference type="Proteomes" id="UP001179952"/>
    </source>
</evidence>
<keyword evidence="2" id="KW-1185">Reference proteome</keyword>
<protein>
    <submittedName>
        <fullName evidence="1">Uncharacterized protein</fullName>
    </submittedName>
</protein>
<dbReference type="Proteomes" id="UP001179952">
    <property type="component" value="Unassembled WGS sequence"/>
</dbReference>
<organism evidence="1 2">
    <name type="scientific">Acorus gramineus</name>
    <name type="common">Dwarf sweet flag</name>
    <dbReference type="NCBI Taxonomy" id="55184"/>
    <lineage>
        <taxon>Eukaryota</taxon>
        <taxon>Viridiplantae</taxon>
        <taxon>Streptophyta</taxon>
        <taxon>Embryophyta</taxon>
        <taxon>Tracheophyta</taxon>
        <taxon>Spermatophyta</taxon>
        <taxon>Magnoliopsida</taxon>
        <taxon>Liliopsida</taxon>
        <taxon>Acoraceae</taxon>
        <taxon>Acorus</taxon>
    </lineage>
</organism>
<comment type="caution">
    <text evidence="1">The sequence shown here is derived from an EMBL/GenBank/DDBJ whole genome shotgun (WGS) entry which is preliminary data.</text>
</comment>